<comment type="caution">
    <text evidence="1">The sequence shown here is derived from an EMBL/GenBank/DDBJ whole genome shotgun (WGS) entry which is preliminary data.</text>
</comment>
<dbReference type="AlphaFoldDB" id="A0A917DHT7"/>
<evidence type="ECO:0000313" key="2">
    <source>
        <dbReference type="Proteomes" id="UP000613160"/>
    </source>
</evidence>
<protein>
    <submittedName>
        <fullName evidence="1">Uncharacterized protein</fullName>
    </submittedName>
</protein>
<dbReference type="Proteomes" id="UP000613160">
    <property type="component" value="Unassembled WGS sequence"/>
</dbReference>
<evidence type="ECO:0000313" key="1">
    <source>
        <dbReference type="EMBL" id="GGD38298.1"/>
    </source>
</evidence>
<gene>
    <name evidence="1" type="ORF">GCM10011335_46290</name>
</gene>
<organism evidence="1 2">
    <name type="scientific">Aureimonas glaciei</name>
    <dbReference type="NCBI Taxonomy" id="1776957"/>
    <lineage>
        <taxon>Bacteria</taxon>
        <taxon>Pseudomonadati</taxon>
        <taxon>Pseudomonadota</taxon>
        <taxon>Alphaproteobacteria</taxon>
        <taxon>Hyphomicrobiales</taxon>
        <taxon>Aurantimonadaceae</taxon>
        <taxon>Aureimonas</taxon>
    </lineage>
</organism>
<reference evidence="1" key="2">
    <citation type="submission" date="2020-09" db="EMBL/GenBank/DDBJ databases">
        <authorList>
            <person name="Sun Q."/>
            <person name="Zhou Y."/>
        </authorList>
    </citation>
    <scope>NUCLEOTIDE SEQUENCE</scope>
    <source>
        <strain evidence="1">CGMCC 1.15493</strain>
    </source>
</reference>
<dbReference type="RefSeq" id="WP_188854814.1">
    <property type="nucleotide sequence ID" value="NZ_BMJJ01000014.1"/>
</dbReference>
<dbReference type="EMBL" id="BMJJ01000014">
    <property type="protein sequence ID" value="GGD38298.1"/>
    <property type="molecule type" value="Genomic_DNA"/>
</dbReference>
<keyword evidence="2" id="KW-1185">Reference proteome</keyword>
<proteinExistence type="predicted"/>
<name>A0A917DHT7_9HYPH</name>
<sequence>MAEIKPEDLLARFTVNQIRDFGQASEARALESILAQIGTDPEKAARRLASMPEPSQMPHLRTAVEIFVSANVRGRAPTSRH</sequence>
<reference evidence="1" key="1">
    <citation type="journal article" date="2014" name="Int. J. Syst. Evol. Microbiol.">
        <title>Complete genome sequence of Corynebacterium casei LMG S-19264T (=DSM 44701T), isolated from a smear-ripened cheese.</title>
        <authorList>
            <consortium name="US DOE Joint Genome Institute (JGI-PGF)"/>
            <person name="Walter F."/>
            <person name="Albersmeier A."/>
            <person name="Kalinowski J."/>
            <person name="Ruckert C."/>
        </authorList>
    </citation>
    <scope>NUCLEOTIDE SEQUENCE</scope>
    <source>
        <strain evidence="1">CGMCC 1.15493</strain>
    </source>
</reference>
<accession>A0A917DHT7</accession>